<sequence length="93" mass="10569">MNILQVRAEITMNNLAPETALHYEIVRNAALAELKENDSTAAKAFNELAEGVFQRSKERVLEFGERVETPVRRSLLQENETQTKFFDAILCAD</sequence>
<dbReference type="WBParaSite" id="GPUH_0001500501-mRNA-1">
    <property type="protein sequence ID" value="GPUH_0001500501-mRNA-1"/>
    <property type="gene ID" value="GPUH_0001500501"/>
</dbReference>
<accession>A0A183E1Z4</accession>
<dbReference type="Proteomes" id="UP000271098">
    <property type="component" value="Unassembled WGS sequence"/>
</dbReference>
<organism evidence="3">
    <name type="scientific">Gongylonema pulchrum</name>
    <dbReference type="NCBI Taxonomy" id="637853"/>
    <lineage>
        <taxon>Eukaryota</taxon>
        <taxon>Metazoa</taxon>
        <taxon>Ecdysozoa</taxon>
        <taxon>Nematoda</taxon>
        <taxon>Chromadorea</taxon>
        <taxon>Rhabditida</taxon>
        <taxon>Spirurina</taxon>
        <taxon>Spiruromorpha</taxon>
        <taxon>Spiruroidea</taxon>
        <taxon>Gongylonematidae</taxon>
        <taxon>Gongylonema</taxon>
    </lineage>
</organism>
<proteinExistence type="predicted"/>
<protein>
    <submittedName>
        <fullName evidence="3">DOCKER domain-containing protein</fullName>
    </submittedName>
</protein>
<evidence type="ECO:0000313" key="2">
    <source>
        <dbReference type="Proteomes" id="UP000271098"/>
    </source>
</evidence>
<evidence type="ECO:0000313" key="3">
    <source>
        <dbReference type="WBParaSite" id="GPUH_0001500501-mRNA-1"/>
    </source>
</evidence>
<dbReference type="EMBL" id="UYRT01081888">
    <property type="protein sequence ID" value="VDN25149.1"/>
    <property type="molecule type" value="Genomic_DNA"/>
</dbReference>
<dbReference type="AlphaFoldDB" id="A0A183E1Z4"/>
<evidence type="ECO:0000313" key="1">
    <source>
        <dbReference type="EMBL" id="VDN25149.1"/>
    </source>
</evidence>
<name>A0A183E1Z4_9BILA</name>
<reference evidence="1 2" key="2">
    <citation type="submission" date="2018-11" db="EMBL/GenBank/DDBJ databases">
        <authorList>
            <consortium name="Pathogen Informatics"/>
        </authorList>
    </citation>
    <scope>NUCLEOTIDE SEQUENCE [LARGE SCALE GENOMIC DNA]</scope>
</reference>
<reference evidence="3" key="1">
    <citation type="submission" date="2016-06" db="UniProtKB">
        <authorList>
            <consortium name="WormBaseParasite"/>
        </authorList>
    </citation>
    <scope>IDENTIFICATION</scope>
</reference>
<keyword evidence="2" id="KW-1185">Reference proteome</keyword>
<gene>
    <name evidence="1" type="ORF">GPUH_LOCUS14986</name>
</gene>